<feature type="transmembrane region" description="Helical" evidence="1">
    <location>
        <begin position="19"/>
        <end position="42"/>
    </location>
</feature>
<dbReference type="AlphaFoldDB" id="A0A897N2P1"/>
<keyword evidence="1" id="KW-1133">Transmembrane helix</keyword>
<reference evidence="2" key="1">
    <citation type="submission" date="2020-11" db="EMBL/GenBank/DDBJ databases">
        <title>Carbohydrate-dependent, anaerobic sulfur respiration: A novel catabolism in halophilic archaea.</title>
        <authorList>
            <person name="Sorokin D.Y."/>
            <person name="Messina E."/>
            <person name="Smedile F."/>
            <person name="La Cono V."/>
            <person name="Hallsworth J.E."/>
            <person name="Yakimov M.M."/>
        </authorList>
    </citation>
    <scope>NUCLEOTIDE SEQUENCE</scope>
    <source>
        <strain evidence="2">HSR12-1</strain>
    </source>
</reference>
<protein>
    <submittedName>
        <fullName evidence="2">Uncharacterized protein</fullName>
    </submittedName>
</protein>
<gene>
    <name evidence="2" type="ORF">HSR121_2604</name>
</gene>
<evidence type="ECO:0000313" key="2">
    <source>
        <dbReference type="EMBL" id="QSG06924.1"/>
    </source>
</evidence>
<evidence type="ECO:0000313" key="3">
    <source>
        <dbReference type="Proteomes" id="UP000663525"/>
    </source>
</evidence>
<dbReference type="EMBL" id="CP064787">
    <property type="protein sequence ID" value="QSG06924.1"/>
    <property type="molecule type" value="Genomic_DNA"/>
</dbReference>
<proteinExistence type="predicted"/>
<dbReference type="RefSeq" id="WP_229113400.1">
    <property type="nucleotide sequence ID" value="NZ_CP064787.1"/>
</dbReference>
<keyword evidence="1" id="KW-0812">Transmembrane</keyword>
<evidence type="ECO:0000256" key="1">
    <source>
        <dbReference type="SAM" id="Phobius"/>
    </source>
</evidence>
<sequence length="58" mass="6192">MADTIARVSGAKQVLHMDIVGYVIALGVALLLLPLLPLMAALKLVDVVRRSRPPEQAS</sequence>
<keyword evidence="1" id="KW-0472">Membrane</keyword>
<name>A0A897N2P1_9EURY</name>
<dbReference type="GeneID" id="68856151"/>
<accession>A0A897N2P1</accession>
<dbReference type="Proteomes" id="UP000663525">
    <property type="component" value="Chromosome"/>
</dbReference>
<organism evidence="2 3">
    <name type="scientific">Halapricum desulfuricans</name>
    <dbReference type="NCBI Taxonomy" id="2841257"/>
    <lineage>
        <taxon>Archaea</taxon>
        <taxon>Methanobacteriati</taxon>
        <taxon>Methanobacteriota</taxon>
        <taxon>Stenosarchaea group</taxon>
        <taxon>Halobacteria</taxon>
        <taxon>Halobacteriales</taxon>
        <taxon>Haloarculaceae</taxon>
        <taxon>Halapricum</taxon>
    </lineage>
</organism>